<dbReference type="Pfam" id="PF13358">
    <property type="entry name" value="DDE_3"/>
    <property type="match status" value="1"/>
</dbReference>
<dbReference type="RefSeq" id="XP_033666846.1">
    <property type="nucleotide sequence ID" value="XM_033810621.1"/>
</dbReference>
<organism evidence="2 3">
    <name type="scientific">Zasmidium cellare ATCC 36951</name>
    <dbReference type="NCBI Taxonomy" id="1080233"/>
    <lineage>
        <taxon>Eukaryota</taxon>
        <taxon>Fungi</taxon>
        <taxon>Dikarya</taxon>
        <taxon>Ascomycota</taxon>
        <taxon>Pezizomycotina</taxon>
        <taxon>Dothideomycetes</taxon>
        <taxon>Dothideomycetidae</taxon>
        <taxon>Mycosphaerellales</taxon>
        <taxon>Mycosphaerellaceae</taxon>
        <taxon>Zasmidium</taxon>
    </lineage>
</organism>
<sequence>IFVPNWPAYSPDLNPIEHIWFHLKQKVYELRPDLDNEHNKDRQLEILQSVLPEAWRAIRRDIVVNVLNSMPRRIQAVINAGGWQTKY</sequence>
<dbReference type="Gene3D" id="3.30.420.10">
    <property type="entry name" value="Ribonuclease H-like superfamily/Ribonuclease H"/>
    <property type="match status" value="1"/>
</dbReference>
<dbReference type="AlphaFoldDB" id="A0A6A6CFE7"/>
<reference evidence="2" key="1">
    <citation type="journal article" date="2020" name="Stud. Mycol.">
        <title>101 Dothideomycetes genomes: a test case for predicting lifestyles and emergence of pathogens.</title>
        <authorList>
            <person name="Haridas S."/>
            <person name="Albert R."/>
            <person name="Binder M."/>
            <person name="Bloem J."/>
            <person name="Labutti K."/>
            <person name="Salamov A."/>
            <person name="Andreopoulos B."/>
            <person name="Baker S."/>
            <person name="Barry K."/>
            <person name="Bills G."/>
            <person name="Bluhm B."/>
            <person name="Cannon C."/>
            <person name="Castanera R."/>
            <person name="Culley D."/>
            <person name="Daum C."/>
            <person name="Ezra D."/>
            <person name="Gonzalez J."/>
            <person name="Henrissat B."/>
            <person name="Kuo A."/>
            <person name="Liang C."/>
            <person name="Lipzen A."/>
            <person name="Lutzoni F."/>
            <person name="Magnuson J."/>
            <person name="Mondo S."/>
            <person name="Nolan M."/>
            <person name="Ohm R."/>
            <person name="Pangilinan J."/>
            <person name="Park H.-J."/>
            <person name="Ramirez L."/>
            <person name="Alfaro M."/>
            <person name="Sun H."/>
            <person name="Tritt A."/>
            <person name="Yoshinaga Y."/>
            <person name="Zwiers L.-H."/>
            <person name="Turgeon B."/>
            <person name="Goodwin S."/>
            <person name="Spatafora J."/>
            <person name="Crous P."/>
            <person name="Grigoriev I."/>
        </authorList>
    </citation>
    <scope>NUCLEOTIDE SEQUENCE</scope>
    <source>
        <strain evidence="2">ATCC 36951</strain>
    </source>
</reference>
<name>A0A6A6CFE7_ZASCE</name>
<proteinExistence type="predicted"/>
<dbReference type="GO" id="GO:0003676">
    <property type="term" value="F:nucleic acid binding"/>
    <property type="evidence" value="ECO:0007669"/>
    <property type="project" value="InterPro"/>
</dbReference>
<keyword evidence="3" id="KW-1185">Reference proteome</keyword>
<dbReference type="InterPro" id="IPR038717">
    <property type="entry name" value="Tc1-like_DDE_dom"/>
</dbReference>
<feature type="non-terminal residue" evidence="2">
    <location>
        <position position="1"/>
    </location>
</feature>
<dbReference type="EMBL" id="ML993598">
    <property type="protein sequence ID" value="KAF2165957.1"/>
    <property type="molecule type" value="Genomic_DNA"/>
</dbReference>
<dbReference type="GeneID" id="54563893"/>
<accession>A0A6A6CFE7</accession>
<dbReference type="InterPro" id="IPR036397">
    <property type="entry name" value="RNaseH_sf"/>
</dbReference>
<dbReference type="Proteomes" id="UP000799537">
    <property type="component" value="Unassembled WGS sequence"/>
</dbReference>
<evidence type="ECO:0000259" key="1">
    <source>
        <dbReference type="Pfam" id="PF13358"/>
    </source>
</evidence>
<gene>
    <name evidence="2" type="ORF">M409DRAFT_36816</name>
</gene>
<feature type="domain" description="Tc1-like transposase DDE" evidence="1">
    <location>
        <begin position="6"/>
        <end position="29"/>
    </location>
</feature>
<evidence type="ECO:0000313" key="2">
    <source>
        <dbReference type="EMBL" id="KAF2165957.1"/>
    </source>
</evidence>
<evidence type="ECO:0000313" key="3">
    <source>
        <dbReference type="Proteomes" id="UP000799537"/>
    </source>
</evidence>
<dbReference type="OrthoDB" id="5410741at2759"/>
<protein>
    <recommendedName>
        <fullName evidence="1">Tc1-like transposase DDE domain-containing protein</fullName>
    </recommendedName>
</protein>